<dbReference type="SUPFAM" id="SSF53901">
    <property type="entry name" value="Thiolase-like"/>
    <property type="match status" value="1"/>
</dbReference>
<dbReference type="SMART" id="SM00825">
    <property type="entry name" value="PKS_KS"/>
    <property type="match status" value="1"/>
</dbReference>
<dbReference type="InterPro" id="IPR049551">
    <property type="entry name" value="PKS_DH_C"/>
</dbReference>
<dbReference type="STRING" id="1216006.VA7868_03180"/>
<dbReference type="OrthoDB" id="9778690at2"/>
<dbReference type="Gene3D" id="3.40.50.720">
    <property type="entry name" value="NAD(P)-binding Rossmann-like Domain"/>
    <property type="match status" value="1"/>
</dbReference>
<dbReference type="InterPro" id="IPR009081">
    <property type="entry name" value="PP-bd_ACP"/>
</dbReference>
<dbReference type="SUPFAM" id="SSF47336">
    <property type="entry name" value="ACP-like"/>
    <property type="match status" value="1"/>
</dbReference>
<dbReference type="Pfam" id="PF08659">
    <property type="entry name" value="KR"/>
    <property type="match status" value="1"/>
</dbReference>
<feature type="region of interest" description="N-terminal hotdog fold" evidence="5">
    <location>
        <begin position="1384"/>
        <end position="1507"/>
    </location>
</feature>
<dbReference type="Pfam" id="PF02801">
    <property type="entry name" value="Ketoacyl-synt_C"/>
    <property type="match status" value="1"/>
</dbReference>
<accession>A0A1M5ZSU7</accession>
<dbReference type="InterPro" id="IPR036736">
    <property type="entry name" value="ACP-like_sf"/>
</dbReference>
<dbReference type="InterPro" id="IPR016035">
    <property type="entry name" value="Acyl_Trfase/lysoPLipase"/>
</dbReference>
<keyword evidence="3" id="KW-0597">Phosphoprotein</keyword>
<dbReference type="PANTHER" id="PTHR43775:SF51">
    <property type="entry name" value="INACTIVE PHENOLPHTHIOCEROL SYNTHESIS POLYKETIDE SYNTHASE TYPE I PKS1-RELATED"/>
    <property type="match status" value="1"/>
</dbReference>
<dbReference type="Gene3D" id="3.10.129.110">
    <property type="entry name" value="Polyketide synthase dehydratase"/>
    <property type="match status" value="1"/>
</dbReference>
<name>A0A1M5ZSU7_9VIBR</name>
<feature type="active site" description="Proton acceptor; for dehydratase activity" evidence="5">
    <location>
        <position position="1416"/>
    </location>
</feature>
<evidence type="ECO:0000313" key="9">
    <source>
        <dbReference type="EMBL" id="SHI27367.1"/>
    </source>
</evidence>
<reference evidence="9 10" key="1">
    <citation type="submission" date="2016-11" db="EMBL/GenBank/DDBJ databases">
        <authorList>
            <person name="Jaros S."/>
            <person name="Januszkiewicz K."/>
            <person name="Wedrychowicz H."/>
        </authorList>
    </citation>
    <scope>NUCLEOTIDE SEQUENCE [LARGE SCALE GENOMIC DNA]</scope>
    <source>
        <strain evidence="9 10">CECT 7868</strain>
    </source>
</reference>
<dbReference type="GO" id="GO:0004315">
    <property type="term" value="F:3-oxoacyl-[acyl-carrier-protein] synthase activity"/>
    <property type="evidence" value="ECO:0007669"/>
    <property type="project" value="UniProtKB-EC"/>
</dbReference>
<dbReference type="Gene3D" id="3.30.70.3290">
    <property type="match status" value="1"/>
</dbReference>
<dbReference type="EMBL" id="FQXZ01000036">
    <property type="protein sequence ID" value="SHI27367.1"/>
    <property type="molecule type" value="Genomic_DNA"/>
</dbReference>
<dbReference type="Pfam" id="PF22621">
    <property type="entry name" value="CurL-like_PKS_C"/>
    <property type="match status" value="1"/>
</dbReference>
<dbReference type="Pfam" id="PF00698">
    <property type="entry name" value="Acyl_transf_1"/>
    <property type="match status" value="1"/>
</dbReference>
<dbReference type="InterPro" id="IPR020841">
    <property type="entry name" value="PKS_Beta-ketoAc_synthase_dom"/>
</dbReference>
<evidence type="ECO:0000259" key="7">
    <source>
        <dbReference type="PROSITE" id="PS52004"/>
    </source>
</evidence>
<evidence type="ECO:0000256" key="1">
    <source>
        <dbReference type="ARBA" id="ARBA00006484"/>
    </source>
</evidence>
<dbReference type="InterPro" id="IPR014030">
    <property type="entry name" value="Ketoacyl_synth_N"/>
</dbReference>
<dbReference type="InterPro" id="IPR049900">
    <property type="entry name" value="PKS_mFAS_DH"/>
</dbReference>
<keyword evidence="2" id="KW-0596">Phosphopantetheine</keyword>
<dbReference type="InterPro" id="IPR006162">
    <property type="entry name" value="Ppantetheine_attach_site"/>
</dbReference>
<dbReference type="RefSeq" id="WP_073604804.1">
    <property type="nucleotide sequence ID" value="NZ_FQXZ01000036.1"/>
</dbReference>
<organism evidence="9 10">
    <name type="scientific">Vibrio aerogenes CECT 7868</name>
    <dbReference type="NCBI Taxonomy" id="1216006"/>
    <lineage>
        <taxon>Bacteria</taxon>
        <taxon>Pseudomonadati</taxon>
        <taxon>Pseudomonadota</taxon>
        <taxon>Gammaproteobacteria</taxon>
        <taxon>Vibrionales</taxon>
        <taxon>Vibrionaceae</taxon>
        <taxon>Vibrio</taxon>
    </lineage>
</organism>
<feature type="domain" description="Carrier" evidence="6">
    <location>
        <begin position="1759"/>
        <end position="1834"/>
    </location>
</feature>
<evidence type="ECO:0000259" key="6">
    <source>
        <dbReference type="PROSITE" id="PS50075"/>
    </source>
</evidence>
<dbReference type="SMART" id="SM00822">
    <property type="entry name" value="PKS_KR"/>
    <property type="match status" value="1"/>
</dbReference>
<evidence type="ECO:0000259" key="8">
    <source>
        <dbReference type="PROSITE" id="PS52019"/>
    </source>
</evidence>
<dbReference type="PROSITE" id="PS50075">
    <property type="entry name" value="CARRIER"/>
    <property type="match status" value="1"/>
</dbReference>
<dbReference type="CDD" id="cd08953">
    <property type="entry name" value="KR_2_SDR_x"/>
    <property type="match status" value="1"/>
</dbReference>
<dbReference type="Gene3D" id="1.10.1200.10">
    <property type="entry name" value="ACP-like"/>
    <property type="match status" value="1"/>
</dbReference>
<dbReference type="Pfam" id="PF14765">
    <property type="entry name" value="PS-DH"/>
    <property type="match status" value="1"/>
</dbReference>
<sequence length="1840" mass="203351">MKNQTEFREQDIAIIGMSGRFPGADDIDTFWNNLLEGLETISTFTDEELRASGITEEQIASPNYIRRRGILGTAQDFDAHFFDITPRDAEIMDPQHRLFLESSWHAFEDAGYIPGQYQGRVGVFGGTGTAWHLNKANTHPDVQQYASGASIVTNNDKDYVTTRVSYKLNLNGPSVNVQSACSTAMVATVLGINSLLSGESDMVVAGGVSVDTPERKGYQYMQGGMESADGRCYAFDSRANGTVFSRGVGVVLLKRLKDAIRDGDHIHAVIKGGAINNDGNLKAGYTAPSIEGQIAVAKRAIENAGINAEDIRFVEAHGTATALGDPIEFTSLTQTFQSFTDKKQFCRLGSVKTNIGHTDAASAMASMIKAAKALKTGQLPASLHYLSPNPNIEFESSPFYMNTALSPLENDGKPVNALVNSFGVGGTNGCVILETPPVQAESDPHHAPLVLPFSAKSRSAVEAMKKRLHSYLENHDDVSLADVAYTLQTGRQQFDFSSVVIGSNREALLEKLMQPSAILTRDGKQKKSLVFMFPGQGNQYPDMAKDLYNTYPVFREAMDQCCDILRPILACDIKPVIFSAGTDNAPRLNETQFTQPALFVIEYCLAQLWMSWGIKPDIMIGHSVGEYVAACIAEVFSLDDALRAVAVRGKLVQSLPSGSMLAVMMDEAQLKARLKDTRIEIAAVNYPELCVVAGNDEEIAAFQREIEDDAIFCKHLDTSHGFHSYMMEPVLPEFKQFIDGVELHHPKIPFVSSVTGDWITDELATDADYWVQHVRKPVLFSHAFRTLMQDSPARYICLEVGPGRSLESAGKQHFRADDGEMPVIYSSLPTAKDADISGTYLLNTFGSLWASGLAVPWEKLYTGEVRHRLPLPGYPFERKTFALPPVRSSGVSGSDAEALNLRKQKKADIGDWFYMPAWRRTVPAQFIPEKQRAAKEEASETCWVVFADEHGIAAEVKHQLTESGQTVFAVMKGDSFHVDDSQNCIIINPSEREDYVRMLKAIKDTGLLPTRILHLWNTGTKTIDFDGTQSRDELQQDGFYGPLYLQQALIGQNLLEGLHLVFVASNVVSVAGEPILSPEKALLMGPSRVFYHEYGDVQSHLVDVDLSGSFNPKAIATHLIAEAHIHSDSEHIAYRGGFRWEEDYQAVHLESGQQGMPASFSDDCTYLITGGLGGLGMLVAKHIAGRSKAGLILLYRSPLPQRDAWQSWLETHPVDDPISEKLAGILQLEENGNTVHLVEADVCDYEAMSQALSGFSRIDGIFHTAGIAGGGIIPFKKDEECAMVLDPKVQGALILDALTKKHAPEFFILFSSISAIVSDEARIDYCAGNAFMDTFAQYRNQHRPGRTVSLNWGKWGDVGMAVRWTKIMVEKDKEKEKQNGVAAPEGDLLTLMDRKGMQEMYQVNLDPHQDWVLSEHRLIEQPTLVGTSILSILNEYMTVFKPDASLQVKNLLLASPVIYHKSWPRLLCLFVEPDGQGYSFSLRSRGVLEMTWQDHAMGSMKTAGETSVVIESLSTLQDRCTQPVEVTSMAKDFANQITGEVFLTLGERWNSHSDVYQGNHEWLMRVGLPEQFRDDFQRFPLHPAMMDAVSIRCIFKTSEDNFLPLSYGTISVLGSLEEATHVHVKYKQPYQQTDNTVVMDIVFFAAENGGAESRPIVIVENYTMVKMRADNQVDESSAPARPQAVKVDLSDKDILFFEGTDALKRQLSHLEFSQLVVVTSDLHQLIEEAIPEQEEDVSVADEAAMSGYERPELSVAYVAPDNDIEKEIAKVWQSTLGINGIGVNDNFVELGGNSLLAVQVVSKVSAIFEVDIRVDLFYQDQTVKGLANLIMAEFESLLAD</sequence>
<dbReference type="SMART" id="SM00827">
    <property type="entry name" value="PKS_AT"/>
    <property type="match status" value="1"/>
</dbReference>
<evidence type="ECO:0000256" key="5">
    <source>
        <dbReference type="PROSITE-ProRule" id="PRU01363"/>
    </source>
</evidence>
<dbReference type="InterPro" id="IPR050091">
    <property type="entry name" value="PKS_NRPS_Biosynth_Enz"/>
</dbReference>
<dbReference type="Pfam" id="PF00109">
    <property type="entry name" value="ketoacyl-synt"/>
    <property type="match status" value="1"/>
</dbReference>
<dbReference type="EC" id="2.3.1.41" evidence="9"/>
<keyword evidence="9" id="KW-0012">Acyltransferase</keyword>
<proteinExistence type="inferred from homology"/>
<dbReference type="PANTHER" id="PTHR43775">
    <property type="entry name" value="FATTY ACID SYNTHASE"/>
    <property type="match status" value="1"/>
</dbReference>
<evidence type="ECO:0000256" key="3">
    <source>
        <dbReference type="ARBA" id="ARBA00022553"/>
    </source>
</evidence>
<feature type="domain" description="PKS/mFAS DH" evidence="8">
    <location>
        <begin position="1384"/>
        <end position="1673"/>
    </location>
</feature>
<keyword evidence="10" id="KW-1185">Reference proteome</keyword>
<comment type="similarity">
    <text evidence="1">Belongs to the short-chain dehydrogenases/reductases (SDR) family.</text>
</comment>
<dbReference type="InterPro" id="IPR016039">
    <property type="entry name" value="Thiolase-like"/>
</dbReference>
<dbReference type="InterPro" id="IPR049490">
    <property type="entry name" value="C883_1060-like_KR_N"/>
</dbReference>
<dbReference type="InterPro" id="IPR016036">
    <property type="entry name" value="Malonyl_transacylase_ACP-bd"/>
</dbReference>
<dbReference type="InterPro" id="IPR014043">
    <property type="entry name" value="Acyl_transferase_dom"/>
</dbReference>
<dbReference type="PROSITE" id="PS52019">
    <property type="entry name" value="PKS_MFAS_DH"/>
    <property type="match status" value="1"/>
</dbReference>
<dbReference type="InterPro" id="IPR014031">
    <property type="entry name" value="Ketoacyl_synth_C"/>
</dbReference>
<dbReference type="Gene3D" id="3.30.70.250">
    <property type="entry name" value="Malonyl-CoA ACP transacylase, ACP-binding"/>
    <property type="match status" value="1"/>
</dbReference>
<feature type="region of interest" description="C-terminal hotdog fold" evidence="5">
    <location>
        <begin position="1521"/>
        <end position="1673"/>
    </location>
</feature>
<dbReference type="SUPFAM" id="SSF51735">
    <property type="entry name" value="NAD(P)-binding Rossmann-fold domains"/>
    <property type="match status" value="2"/>
</dbReference>
<evidence type="ECO:0000256" key="4">
    <source>
        <dbReference type="ARBA" id="ARBA00022679"/>
    </source>
</evidence>
<dbReference type="GO" id="GO:0006633">
    <property type="term" value="P:fatty acid biosynthetic process"/>
    <property type="evidence" value="ECO:0007669"/>
    <property type="project" value="TreeGrafter"/>
</dbReference>
<dbReference type="InterPro" id="IPR036291">
    <property type="entry name" value="NAD(P)-bd_dom_sf"/>
</dbReference>
<dbReference type="Gene3D" id="3.40.47.10">
    <property type="match status" value="1"/>
</dbReference>
<dbReference type="Gene3D" id="3.40.366.10">
    <property type="entry name" value="Malonyl-Coenzyme A Acyl Carrier Protein, domain 2"/>
    <property type="match status" value="1"/>
</dbReference>
<dbReference type="SUPFAM" id="SSF52151">
    <property type="entry name" value="FabD/lysophospholipase-like"/>
    <property type="match status" value="1"/>
</dbReference>
<keyword evidence="4 9" id="KW-0808">Transferase</keyword>
<dbReference type="SUPFAM" id="SSF55048">
    <property type="entry name" value="Probable ACP-binding domain of malonyl-CoA ACP transacylase"/>
    <property type="match status" value="1"/>
</dbReference>
<dbReference type="Pfam" id="PF00550">
    <property type="entry name" value="PP-binding"/>
    <property type="match status" value="1"/>
</dbReference>
<feature type="domain" description="Ketosynthase family 3 (KS3)" evidence="7">
    <location>
        <begin position="9"/>
        <end position="435"/>
    </location>
</feature>
<protein>
    <submittedName>
        <fullName evidence="9">Phthiocerol synthesis polyketide synthase type I PpsE</fullName>
        <ecNumber evidence="9">2.3.1.41</ecNumber>
    </submittedName>
</protein>
<dbReference type="CDD" id="cd00833">
    <property type="entry name" value="PKS"/>
    <property type="match status" value="1"/>
</dbReference>
<feature type="active site" description="Proton donor; for dehydratase activity" evidence="5">
    <location>
        <position position="1587"/>
    </location>
</feature>
<dbReference type="GO" id="GO:0004312">
    <property type="term" value="F:fatty acid synthase activity"/>
    <property type="evidence" value="ECO:0007669"/>
    <property type="project" value="TreeGrafter"/>
</dbReference>
<dbReference type="InterPro" id="IPR001227">
    <property type="entry name" value="Ac_transferase_dom_sf"/>
</dbReference>
<dbReference type="InterPro" id="IPR057326">
    <property type="entry name" value="KR_dom"/>
</dbReference>
<dbReference type="InterPro" id="IPR013968">
    <property type="entry name" value="PKS_KR"/>
</dbReference>
<dbReference type="InterPro" id="IPR042104">
    <property type="entry name" value="PKS_dehydratase_sf"/>
</dbReference>
<dbReference type="Pfam" id="PF21394">
    <property type="entry name" value="Beta-ketacyl_N"/>
    <property type="match status" value="1"/>
</dbReference>
<evidence type="ECO:0000313" key="10">
    <source>
        <dbReference type="Proteomes" id="UP000184608"/>
    </source>
</evidence>
<dbReference type="Proteomes" id="UP000184608">
    <property type="component" value="Unassembled WGS sequence"/>
</dbReference>
<evidence type="ECO:0000256" key="2">
    <source>
        <dbReference type="ARBA" id="ARBA00022450"/>
    </source>
</evidence>
<dbReference type="PROSITE" id="PS00012">
    <property type="entry name" value="PHOSPHOPANTETHEINE"/>
    <property type="match status" value="1"/>
</dbReference>
<dbReference type="PROSITE" id="PS52004">
    <property type="entry name" value="KS3_2"/>
    <property type="match status" value="1"/>
</dbReference>
<gene>
    <name evidence="9" type="primary">ppsE</name>
    <name evidence="9" type="ORF">VA7868_03180</name>
</gene>